<accession>A0AA35RPC3</accession>
<dbReference type="AlphaFoldDB" id="A0AA35RPC3"/>
<dbReference type="CDD" id="cd01860">
    <property type="entry name" value="Rab5_related"/>
    <property type="match status" value="1"/>
</dbReference>
<dbReference type="PROSITE" id="PS51419">
    <property type="entry name" value="RAB"/>
    <property type="match status" value="1"/>
</dbReference>
<proteinExistence type="inferred from homology"/>
<reference evidence="3" key="1">
    <citation type="submission" date="2023-03" db="EMBL/GenBank/DDBJ databases">
        <authorList>
            <person name="Steffen K."/>
            <person name="Cardenas P."/>
        </authorList>
    </citation>
    <scope>NUCLEOTIDE SEQUENCE</scope>
</reference>
<dbReference type="SMART" id="SM00174">
    <property type="entry name" value="RHO"/>
    <property type="match status" value="1"/>
</dbReference>
<dbReference type="SUPFAM" id="SSF52540">
    <property type="entry name" value="P-loop containing nucleoside triphosphate hydrolases"/>
    <property type="match status" value="1"/>
</dbReference>
<sequence>MSSLRRPRSKMALHEVKLCLLGESGVGKTCLVNRFVSDVFTENESLTVGAAFTTKTVRVGDNSVLFQIWDTAGQEKYRGLAPMYYRGSAAAVVVYDITDEKSFNEMQTWITELKQLGPQNIVLAITGNKSDLEEKRKVSRATGEAFAKNSNALFMETSAKDGSNVHDLFRAIAETLPLDQIAISNKIGTLKLGQSNGRTKRGCCS</sequence>
<dbReference type="GO" id="GO:0003924">
    <property type="term" value="F:GTPase activity"/>
    <property type="evidence" value="ECO:0007669"/>
    <property type="project" value="InterPro"/>
</dbReference>
<organism evidence="3 4">
    <name type="scientific">Geodia barretti</name>
    <name type="common">Barrett's horny sponge</name>
    <dbReference type="NCBI Taxonomy" id="519541"/>
    <lineage>
        <taxon>Eukaryota</taxon>
        <taxon>Metazoa</taxon>
        <taxon>Porifera</taxon>
        <taxon>Demospongiae</taxon>
        <taxon>Heteroscleromorpha</taxon>
        <taxon>Tetractinellida</taxon>
        <taxon>Astrophorina</taxon>
        <taxon>Geodiidae</taxon>
        <taxon>Geodia</taxon>
    </lineage>
</organism>
<dbReference type="GO" id="GO:0005525">
    <property type="term" value="F:GTP binding"/>
    <property type="evidence" value="ECO:0007669"/>
    <property type="project" value="InterPro"/>
</dbReference>
<dbReference type="InterPro" id="IPR027417">
    <property type="entry name" value="P-loop_NTPase"/>
</dbReference>
<dbReference type="EMBL" id="CASHTH010001390">
    <property type="protein sequence ID" value="CAI8014764.1"/>
    <property type="molecule type" value="Genomic_DNA"/>
</dbReference>
<dbReference type="SMART" id="SM00173">
    <property type="entry name" value="RAS"/>
    <property type="match status" value="1"/>
</dbReference>
<evidence type="ECO:0000256" key="1">
    <source>
        <dbReference type="ARBA" id="ARBA00006270"/>
    </source>
</evidence>
<comment type="caution">
    <text evidence="3">The sequence shown here is derived from an EMBL/GenBank/DDBJ whole genome shotgun (WGS) entry which is preliminary data.</text>
</comment>
<evidence type="ECO:0000256" key="2">
    <source>
        <dbReference type="ARBA" id="ARBA00022741"/>
    </source>
</evidence>
<dbReference type="PRINTS" id="PR00449">
    <property type="entry name" value="RASTRNSFRMNG"/>
</dbReference>
<dbReference type="PROSITE" id="PS51417">
    <property type="entry name" value="ARF"/>
    <property type="match status" value="1"/>
</dbReference>
<dbReference type="Proteomes" id="UP001174909">
    <property type="component" value="Unassembled WGS sequence"/>
</dbReference>
<keyword evidence="4" id="KW-1185">Reference proteome</keyword>
<gene>
    <name evidence="3" type="ORF">GBAR_LOCUS9204</name>
</gene>
<dbReference type="Gene3D" id="3.40.50.300">
    <property type="entry name" value="P-loop containing nucleotide triphosphate hydrolases"/>
    <property type="match status" value="1"/>
</dbReference>
<dbReference type="SMART" id="SM00176">
    <property type="entry name" value="RAN"/>
    <property type="match status" value="1"/>
</dbReference>
<comment type="similarity">
    <text evidence="1">Belongs to the small GTPase superfamily. Rab family.</text>
</comment>
<dbReference type="PROSITE" id="PS51421">
    <property type="entry name" value="RAS"/>
    <property type="match status" value="1"/>
</dbReference>
<name>A0AA35RPC3_GEOBA</name>
<dbReference type="InterPro" id="IPR005225">
    <property type="entry name" value="Small_GTP-bd"/>
</dbReference>
<dbReference type="FunFam" id="3.40.50.300:FF:000823">
    <property type="entry name" value="Small GTPase RAB, putative"/>
    <property type="match status" value="1"/>
</dbReference>
<evidence type="ECO:0000313" key="3">
    <source>
        <dbReference type="EMBL" id="CAI8014764.1"/>
    </source>
</evidence>
<dbReference type="NCBIfam" id="TIGR00231">
    <property type="entry name" value="small_GTP"/>
    <property type="match status" value="1"/>
</dbReference>
<dbReference type="InterPro" id="IPR001806">
    <property type="entry name" value="Small_GTPase"/>
</dbReference>
<dbReference type="PANTHER" id="PTHR47978">
    <property type="match status" value="1"/>
</dbReference>
<dbReference type="SMART" id="SM00175">
    <property type="entry name" value="RAB"/>
    <property type="match status" value="1"/>
</dbReference>
<evidence type="ECO:0000313" key="4">
    <source>
        <dbReference type="Proteomes" id="UP001174909"/>
    </source>
</evidence>
<protein>
    <submittedName>
        <fullName evidence="3">Ras-related protein Rab-31</fullName>
    </submittedName>
</protein>
<dbReference type="Pfam" id="PF00071">
    <property type="entry name" value="Ras"/>
    <property type="match status" value="1"/>
</dbReference>
<keyword evidence="2" id="KW-0547">Nucleotide-binding</keyword>